<dbReference type="InterPro" id="IPR001173">
    <property type="entry name" value="Glyco_trans_2-like"/>
</dbReference>
<dbReference type="EMBL" id="JBHRST010000004">
    <property type="protein sequence ID" value="MFC3096852.1"/>
    <property type="molecule type" value="Genomic_DNA"/>
</dbReference>
<dbReference type="PANTHER" id="PTHR22916:SF3">
    <property type="entry name" value="UDP-GLCNAC:BETAGAL BETA-1,3-N-ACETYLGLUCOSAMINYLTRANSFERASE-LIKE PROTEIN 1"/>
    <property type="match status" value="1"/>
</dbReference>
<reference evidence="3" key="1">
    <citation type="journal article" date="2019" name="Int. J. Syst. Evol. Microbiol.">
        <title>The Global Catalogue of Microorganisms (GCM) 10K type strain sequencing project: providing services to taxonomists for standard genome sequencing and annotation.</title>
        <authorList>
            <consortium name="The Broad Institute Genomics Platform"/>
            <consortium name="The Broad Institute Genome Sequencing Center for Infectious Disease"/>
            <person name="Wu L."/>
            <person name="Ma J."/>
        </authorList>
    </citation>
    <scope>NUCLEOTIDE SEQUENCE [LARGE SCALE GENOMIC DNA]</scope>
    <source>
        <strain evidence="3">KCTC 52607</strain>
    </source>
</reference>
<dbReference type="GO" id="GO:0016757">
    <property type="term" value="F:glycosyltransferase activity"/>
    <property type="evidence" value="ECO:0007669"/>
    <property type="project" value="UniProtKB-KW"/>
</dbReference>
<name>A0ABV7E4Z9_9SPHN</name>
<protein>
    <submittedName>
        <fullName evidence="2">Glycosyltransferase</fullName>
        <ecNumber evidence="2">2.4.-.-</ecNumber>
    </submittedName>
</protein>
<feature type="domain" description="Glycosyltransferase 2-like" evidence="1">
    <location>
        <begin position="15"/>
        <end position="177"/>
    </location>
</feature>
<evidence type="ECO:0000313" key="3">
    <source>
        <dbReference type="Proteomes" id="UP001595456"/>
    </source>
</evidence>
<keyword evidence="2" id="KW-0808">Transferase</keyword>
<evidence type="ECO:0000259" key="1">
    <source>
        <dbReference type="Pfam" id="PF00535"/>
    </source>
</evidence>
<dbReference type="PANTHER" id="PTHR22916">
    <property type="entry name" value="GLYCOSYLTRANSFERASE"/>
    <property type="match status" value="1"/>
</dbReference>
<sequence>MVAQTPTSDSLPALSVAMSVYNGERFLAEAVTSILAQSFADYEFLILDDGSTDATPQIIADYASRDSRIRPIIRENRGLVASLNQLLDEARAPIIARMDADDIALPDRFEKQMAFLAAHPDHGVVGSWSRDMAEDGGPYVTMGHDHPVTHDEFLHNIRHGGPLLCHPAVMYRRDIVRAQGGYHAAFRHCEDLDLWLRLASVTRMANLPERLIRYRHYAGQVSKRHATEQQVGAAIAYEAWRVRDAGKPDPTANLTVLPPIDELDAFFGEAGVAARVRAAVAHGIMHSPVALRDDGFEIMLDHVRGGGNQAGLWRTVARLAKLGEPGRALRLAAALATS</sequence>
<dbReference type="SUPFAM" id="SSF53448">
    <property type="entry name" value="Nucleotide-diphospho-sugar transferases"/>
    <property type="match status" value="1"/>
</dbReference>
<gene>
    <name evidence="2" type="ORF">ACFODU_03445</name>
</gene>
<dbReference type="Pfam" id="PF00535">
    <property type="entry name" value="Glycos_transf_2"/>
    <property type="match status" value="1"/>
</dbReference>
<keyword evidence="2" id="KW-0328">Glycosyltransferase</keyword>
<comment type="caution">
    <text evidence="2">The sequence shown here is derived from an EMBL/GenBank/DDBJ whole genome shotgun (WGS) entry which is preliminary data.</text>
</comment>
<evidence type="ECO:0000313" key="2">
    <source>
        <dbReference type="EMBL" id="MFC3096852.1"/>
    </source>
</evidence>
<accession>A0ABV7E4Z9</accession>
<dbReference type="EC" id="2.4.-.-" evidence="2"/>
<dbReference type="Proteomes" id="UP001595456">
    <property type="component" value="Unassembled WGS sequence"/>
</dbReference>
<dbReference type="Gene3D" id="3.90.550.10">
    <property type="entry name" value="Spore Coat Polysaccharide Biosynthesis Protein SpsA, Chain A"/>
    <property type="match status" value="1"/>
</dbReference>
<organism evidence="2 3">
    <name type="scientific">Alteraurantiacibacter palmitatis</name>
    <dbReference type="NCBI Taxonomy" id="2054628"/>
    <lineage>
        <taxon>Bacteria</taxon>
        <taxon>Pseudomonadati</taxon>
        <taxon>Pseudomonadota</taxon>
        <taxon>Alphaproteobacteria</taxon>
        <taxon>Sphingomonadales</taxon>
        <taxon>Erythrobacteraceae</taxon>
        <taxon>Alteraurantiacibacter</taxon>
    </lineage>
</organism>
<keyword evidence="3" id="KW-1185">Reference proteome</keyword>
<dbReference type="InterPro" id="IPR029044">
    <property type="entry name" value="Nucleotide-diphossugar_trans"/>
</dbReference>
<proteinExistence type="predicted"/>
<dbReference type="RefSeq" id="WP_336925751.1">
    <property type="nucleotide sequence ID" value="NZ_JBANRO010000005.1"/>
</dbReference>